<dbReference type="EMBL" id="CM017325">
    <property type="protein sequence ID" value="KAE8055568.1"/>
    <property type="molecule type" value="Genomic_DNA"/>
</dbReference>
<feature type="transmembrane region" description="Helical" evidence="1">
    <location>
        <begin position="35"/>
        <end position="59"/>
    </location>
</feature>
<evidence type="ECO:0000313" key="3">
    <source>
        <dbReference type="Proteomes" id="UP000327013"/>
    </source>
</evidence>
<organism evidence="2 3">
    <name type="scientific">Carpinus fangiana</name>
    <dbReference type="NCBI Taxonomy" id="176857"/>
    <lineage>
        <taxon>Eukaryota</taxon>
        <taxon>Viridiplantae</taxon>
        <taxon>Streptophyta</taxon>
        <taxon>Embryophyta</taxon>
        <taxon>Tracheophyta</taxon>
        <taxon>Spermatophyta</taxon>
        <taxon>Magnoliopsida</taxon>
        <taxon>eudicotyledons</taxon>
        <taxon>Gunneridae</taxon>
        <taxon>Pentapetalae</taxon>
        <taxon>rosids</taxon>
        <taxon>fabids</taxon>
        <taxon>Fagales</taxon>
        <taxon>Betulaceae</taxon>
        <taxon>Carpinus</taxon>
    </lineage>
</organism>
<feature type="transmembrane region" description="Helical" evidence="1">
    <location>
        <begin position="71"/>
        <end position="94"/>
    </location>
</feature>
<accession>A0A5N6R6U4</accession>
<protein>
    <submittedName>
        <fullName evidence="2">Uncharacterized protein</fullName>
    </submittedName>
</protein>
<proteinExistence type="predicted"/>
<feature type="transmembrane region" description="Helical" evidence="1">
    <location>
        <begin position="114"/>
        <end position="135"/>
    </location>
</feature>
<evidence type="ECO:0000313" key="2">
    <source>
        <dbReference type="EMBL" id="KAE8055568.1"/>
    </source>
</evidence>
<keyword evidence="1" id="KW-0472">Membrane</keyword>
<evidence type="ECO:0000256" key="1">
    <source>
        <dbReference type="SAM" id="Phobius"/>
    </source>
</evidence>
<dbReference type="OrthoDB" id="1725376at2759"/>
<sequence>MHFVADLRYVVPPLVNLTLLLFIPQPKPPNIYNEIFVMACLSLAIAVLLFLFTSVKLPLTVGALQLRAGDFSAPLTLSLLASIFFPSPLFWFVFPILVILSPWYEMLWGVLKRLMLWFCDTLQSIIPALLITCIAQRPQLDLQLEAIQIEGNNETNYT</sequence>
<feature type="transmembrane region" description="Helical" evidence="1">
    <location>
        <begin position="7"/>
        <end position="23"/>
    </location>
</feature>
<dbReference type="AlphaFoldDB" id="A0A5N6R6U4"/>
<keyword evidence="3" id="KW-1185">Reference proteome</keyword>
<reference evidence="2 3" key="1">
    <citation type="submission" date="2019-06" db="EMBL/GenBank/DDBJ databases">
        <title>A chromosomal-level reference genome of Carpinus fangiana (Coryloideae, Betulaceae).</title>
        <authorList>
            <person name="Yang X."/>
            <person name="Wang Z."/>
            <person name="Zhang L."/>
            <person name="Hao G."/>
            <person name="Liu J."/>
            <person name="Yang Y."/>
        </authorList>
    </citation>
    <scope>NUCLEOTIDE SEQUENCE [LARGE SCALE GENOMIC DNA]</scope>
    <source>
        <strain evidence="2">Cfa_2016G</strain>
        <tissue evidence="2">Leaf</tissue>
    </source>
</reference>
<dbReference type="Proteomes" id="UP000327013">
    <property type="component" value="Chromosome 5"/>
</dbReference>
<gene>
    <name evidence="2" type="ORF">FH972_012398</name>
</gene>
<keyword evidence="1" id="KW-1133">Transmembrane helix</keyword>
<keyword evidence="1" id="KW-0812">Transmembrane</keyword>
<name>A0A5N6R6U4_9ROSI</name>